<feature type="transmembrane region" description="Helical" evidence="8">
    <location>
        <begin position="305"/>
        <end position="324"/>
    </location>
</feature>
<proteinExistence type="inferred from homology"/>
<gene>
    <name evidence="9" type="ORF">A8708_18520</name>
</gene>
<evidence type="ECO:0000256" key="7">
    <source>
        <dbReference type="ARBA" id="ARBA00023136"/>
    </source>
</evidence>
<keyword evidence="10" id="KW-1185">Reference proteome</keyword>
<dbReference type="AlphaFoldDB" id="A0A198AH53"/>
<comment type="similarity">
    <text evidence="2">Belongs to the amino acid-polyamine-organocation (APC) superfamily. Spore germination protein (SGP) (TC 2.A.3.9) family.</text>
</comment>
<dbReference type="PANTHER" id="PTHR34975">
    <property type="entry name" value="SPORE GERMINATION PROTEIN A2"/>
    <property type="match status" value="1"/>
</dbReference>
<dbReference type="InterPro" id="IPR004761">
    <property type="entry name" value="Spore_GerAB"/>
</dbReference>
<keyword evidence="6 8" id="KW-1133">Transmembrane helix</keyword>
<evidence type="ECO:0000313" key="9">
    <source>
        <dbReference type="EMBL" id="OAS20552.1"/>
    </source>
</evidence>
<dbReference type="EMBL" id="LYPB01000050">
    <property type="protein sequence ID" value="OAS20552.1"/>
    <property type="molecule type" value="Genomic_DNA"/>
</dbReference>
<feature type="transmembrane region" description="Helical" evidence="8">
    <location>
        <begin position="39"/>
        <end position="60"/>
    </location>
</feature>
<feature type="transmembrane region" description="Helical" evidence="8">
    <location>
        <begin position="186"/>
        <end position="207"/>
    </location>
</feature>
<dbReference type="GO" id="GO:0016020">
    <property type="term" value="C:membrane"/>
    <property type="evidence" value="ECO:0007669"/>
    <property type="project" value="UniProtKB-SubCell"/>
</dbReference>
<dbReference type="Proteomes" id="UP000078454">
    <property type="component" value="Unassembled WGS sequence"/>
</dbReference>
<comment type="subcellular location">
    <subcellularLocation>
        <location evidence="1">Membrane</location>
        <topology evidence="1">Multi-pass membrane protein</topology>
    </subcellularLocation>
</comment>
<sequence length="369" mass="40999">MSDMALSSRQIFWMMVSMQIIMTILLTIAPAAQIAKQDAWISILIATIAGMLIACVCGKLSTMFPGLTVVEYNRILLGKWLGGIISALFILVWLVILTVILRQFSLFITGTIMPKTPLYVIQVPMLLVVLYPTLHGVGVLARICEVTGPIILLCVLGPMFLSINQLNWDRLLPIYLDNDMMMLLKGALPTAAFLGDCIMIMMLIAFVDKQQKTVRYAVTGVLLTGLLTVLSIIVSILMFGPHVAAGYPYPMLMIVRSISIGGIIENLDAIVVTIWIMSIFTKLTLYLFVASYGTTQLLGIRNWKVVTWITAVVVMLLTFIPVNYEEITIIFPLKVAVPYIFPIFMVVLPLLLLMLALLRNRKLKLASRG</sequence>
<dbReference type="OrthoDB" id="2078716at2"/>
<evidence type="ECO:0000256" key="8">
    <source>
        <dbReference type="SAM" id="Phobius"/>
    </source>
</evidence>
<dbReference type="GO" id="GO:0009847">
    <property type="term" value="P:spore germination"/>
    <property type="evidence" value="ECO:0007669"/>
    <property type="project" value="InterPro"/>
</dbReference>
<evidence type="ECO:0000256" key="2">
    <source>
        <dbReference type="ARBA" id="ARBA00007998"/>
    </source>
</evidence>
<feature type="transmembrane region" description="Helical" evidence="8">
    <location>
        <begin position="269"/>
        <end position="293"/>
    </location>
</feature>
<keyword evidence="4" id="KW-0309">Germination</keyword>
<evidence type="ECO:0000256" key="3">
    <source>
        <dbReference type="ARBA" id="ARBA00022448"/>
    </source>
</evidence>
<protein>
    <submittedName>
        <fullName evidence="9">Uncharacterized protein</fullName>
    </submittedName>
</protein>
<dbReference type="NCBIfam" id="TIGR00912">
    <property type="entry name" value="2A0309"/>
    <property type="match status" value="1"/>
</dbReference>
<organism evidence="9 10">
    <name type="scientific">Paenibacillus oryzisoli</name>
    <dbReference type="NCBI Taxonomy" id="1850517"/>
    <lineage>
        <taxon>Bacteria</taxon>
        <taxon>Bacillati</taxon>
        <taxon>Bacillota</taxon>
        <taxon>Bacilli</taxon>
        <taxon>Bacillales</taxon>
        <taxon>Paenibacillaceae</taxon>
        <taxon>Paenibacillus</taxon>
    </lineage>
</organism>
<keyword evidence="3" id="KW-0813">Transport</keyword>
<dbReference type="RefSeq" id="WP_068663177.1">
    <property type="nucleotide sequence ID" value="NZ_LYPB01000050.1"/>
</dbReference>
<evidence type="ECO:0000256" key="1">
    <source>
        <dbReference type="ARBA" id="ARBA00004141"/>
    </source>
</evidence>
<evidence type="ECO:0000313" key="10">
    <source>
        <dbReference type="Proteomes" id="UP000078454"/>
    </source>
</evidence>
<evidence type="ECO:0000256" key="6">
    <source>
        <dbReference type="ARBA" id="ARBA00022989"/>
    </source>
</evidence>
<evidence type="ECO:0000256" key="5">
    <source>
        <dbReference type="ARBA" id="ARBA00022692"/>
    </source>
</evidence>
<name>A0A198AH53_9BACL</name>
<evidence type="ECO:0000256" key="4">
    <source>
        <dbReference type="ARBA" id="ARBA00022544"/>
    </source>
</evidence>
<feature type="transmembrane region" description="Helical" evidence="8">
    <location>
        <begin position="12"/>
        <end position="33"/>
    </location>
</feature>
<feature type="transmembrane region" description="Helical" evidence="8">
    <location>
        <begin position="116"/>
        <end position="134"/>
    </location>
</feature>
<feature type="transmembrane region" description="Helical" evidence="8">
    <location>
        <begin position="146"/>
        <end position="166"/>
    </location>
</feature>
<feature type="transmembrane region" description="Helical" evidence="8">
    <location>
        <begin position="80"/>
        <end position="104"/>
    </location>
</feature>
<reference evidence="9 10" key="1">
    <citation type="submission" date="2016-05" db="EMBL/GenBank/DDBJ databases">
        <title>Paenibacillus sp. 1ZS3-15 nov., isolated from the rhizosphere soil.</title>
        <authorList>
            <person name="Zhang X.X."/>
            <person name="Zhang J."/>
        </authorList>
    </citation>
    <scope>NUCLEOTIDE SEQUENCE [LARGE SCALE GENOMIC DNA]</scope>
    <source>
        <strain evidence="9 10">1ZS3-15</strain>
    </source>
</reference>
<keyword evidence="5 8" id="KW-0812">Transmembrane</keyword>
<accession>A0A198AH53</accession>
<feature type="transmembrane region" description="Helical" evidence="8">
    <location>
        <begin position="336"/>
        <end position="358"/>
    </location>
</feature>
<keyword evidence="7 8" id="KW-0472">Membrane</keyword>
<dbReference type="Gene3D" id="1.20.1740.10">
    <property type="entry name" value="Amino acid/polyamine transporter I"/>
    <property type="match status" value="1"/>
</dbReference>
<feature type="transmembrane region" description="Helical" evidence="8">
    <location>
        <begin position="219"/>
        <end position="249"/>
    </location>
</feature>
<dbReference type="STRING" id="1850517.A8708_18520"/>
<dbReference type="Pfam" id="PF03845">
    <property type="entry name" value="Spore_permease"/>
    <property type="match status" value="1"/>
</dbReference>
<dbReference type="PANTHER" id="PTHR34975:SF2">
    <property type="entry name" value="SPORE GERMINATION PROTEIN A2"/>
    <property type="match status" value="1"/>
</dbReference>
<comment type="caution">
    <text evidence="9">The sequence shown here is derived from an EMBL/GenBank/DDBJ whole genome shotgun (WGS) entry which is preliminary data.</text>
</comment>